<feature type="domain" description="BZIP" evidence="6">
    <location>
        <begin position="236"/>
        <end position="299"/>
    </location>
</feature>
<gene>
    <name evidence="7" type="ORF">PAC_09421</name>
</gene>
<dbReference type="Proteomes" id="UP000184330">
    <property type="component" value="Unassembled WGS sequence"/>
</dbReference>
<dbReference type="CDD" id="cd14687">
    <property type="entry name" value="bZIP_ATF2"/>
    <property type="match status" value="1"/>
</dbReference>
<evidence type="ECO:0000313" key="8">
    <source>
        <dbReference type="Proteomes" id="UP000184330"/>
    </source>
</evidence>
<evidence type="ECO:0000256" key="4">
    <source>
        <dbReference type="ARBA" id="ARBA00023242"/>
    </source>
</evidence>
<proteinExistence type="predicted"/>
<dbReference type="OrthoDB" id="10673270at2759"/>
<keyword evidence="4" id="KW-0539">Nucleus</keyword>
<dbReference type="EMBL" id="FJOG01000014">
    <property type="protein sequence ID" value="CZR59527.1"/>
    <property type="molecule type" value="Genomic_DNA"/>
</dbReference>
<dbReference type="InterPro" id="IPR046347">
    <property type="entry name" value="bZIP_sf"/>
</dbReference>
<dbReference type="InterPro" id="IPR004827">
    <property type="entry name" value="bZIP"/>
</dbReference>
<evidence type="ECO:0000256" key="2">
    <source>
        <dbReference type="ARBA" id="ARBA00023015"/>
    </source>
</evidence>
<reference evidence="7 8" key="1">
    <citation type="submission" date="2016-03" db="EMBL/GenBank/DDBJ databases">
        <authorList>
            <person name="Ploux O."/>
        </authorList>
    </citation>
    <scope>NUCLEOTIDE SEQUENCE [LARGE SCALE GENOMIC DNA]</scope>
    <source>
        <strain evidence="7 8">UAMH 11012</strain>
    </source>
</reference>
<accession>A0A1L7X3G3</accession>
<keyword evidence="2" id="KW-0805">Transcription regulation</keyword>
<dbReference type="PROSITE" id="PS50217">
    <property type="entry name" value="BZIP"/>
    <property type="match status" value="1"/>
</dbReference>
<evidence type="ECO:0000259" key="6">
    <source>
        <dbReference type="PROSITE" id="PS50217"/>
    </source>
</evidence>
<feature type="compositionally biased region" description="Basic residues" evidence="5">
    <location>
        <begin position="218"/>
        <end position="231"/>
    </location>
</feature>
<comment type="subcellular location">
    <subcellularLocation>
        <location evidence="1">Nucleus</location>
    </subcellularLocation>
</comment>
<name>A0A1L7X3G3_9HELO</name>
<dbReference type="GO" id="GO:0003700">
    <property type="term" value="F:DNA-binding transcription factor activity"/>
    <property type="evidence" value="ECO:0007669"/>
    <property type="project" value="InterPro"/>
</dbReference>
<protein>
    <recommendedName>
        <fullName evidence="6">BZIP domain-containing protein</fullName>
    </recommendedName>
</protein>
<dbReference type="InterPro" id="IPR051027">
    <property type="entry name" value="bZIP_transcription_factors"/>
</dbReference>
<organism evidence="7 8">
    <name type="scientific">Phialocephala subalpina</name>
    <dbReference type="NCBI Taxonomy" id="576137"/>
    <lineage>
        <taxon>Eukaryota</taxon>
        <taxon>Fungi</taxon>
        <taxon>Dikarya</taxon>
        <taxon>Ascomycota</taxon>
        <taxon>Pezizomycotina</taxon>
        <taxon>Leotiomycetes</taxon>
        <taxon>Helotiales</taxon>
        <taxon>Mollisiaceae</taxon>
        <taxon>Phialocephala</taxon>
        <taxon>Phialocephala fortinii species complex</taxon>
    </lineage>
</organism>
<keyword evidence="3" id="KW-0804">Transcription</keyword>
<evidence type="ECO:0000256" key="3">
    <source>
        <dbReference type="ARBA" id="ARBA00023163"/>
    </source>
</evidence>
<dbReference type="SMART" id="SM00338">
    <property type="entry name" value="BRLZ"/>
    <property type="match status" value="1"/>
</dbReference>
<keyword evidence="8" id="KW-1185">Reference proteome</keyword>
<dbReference type="STRING" id="576137.A0A1L7X3G3"/>
<evidence type="ECO:0000313" key="7">
    <source>
        <dbReference type="EMBL" id="CZR59527.1"/>
    </source>
</evidence>
<dbReference type="Pfam" id="PF00170">
    <property type="entry name" value="bZIP_1"/>
    <property type="match status" value="1"/>
</dbReference>
<evidence type="ECO:0000256" key="1">
    <source>
        <dbReference type="ARBA" id="ARBA00004123"/>
    </source>
</evidence>
<dbReference type="SUPFAM" id="SSF57959">
    <property type="entry name" value="Leucine zipper domain"/>
    <property type="match status" value="1"/>
</dbReference>
<feature type="region of interest" description="Disordered" evidence="5">
    <location>
        <begin position="218"/>
        <end position="241"/>
    </location>
</feature>
<dbReference type="PANTHER" id="PTHR19304">
    <property type="entry name" value="CYCLIC-AMP RESPONSE ELEMENT BINDING PROTEIN"/>
    <property type="match status" value="1"/>
</dbReference>
<sequence>MGTAPPDDPVMAGDEFLHSLNPPKYIFDPQFEYGLHDSDLERDLATPPPYSLIKTEEAFPESSKGPLVSTVPKDSPPVYSWGSSVPADDVKISTNLLADFNSLQSSLGGFCKINFNESIFPSPACSSQSYTKGKNLEPTPYHYPYFITGDLSAGTSNFTFALPEAIPDVGQLSLRKLSEDSNSTRTSFSSSSEEAIIVDISSPAQVVDTCQPVVAFNKHGKPKRKRGRKRSKLSDDERRKKRLERGRYAANKCRSKKKEWEDALVAEVDALTQEHARIEQEKCTLKEDIKNIKATFQKCPTCWVQYLNYALLKGLTAEADYESVQLEGTSSHVARPLSAEVLYSSRTAFAQFMDLELISRLTSHTNPQRLQQKTINNELTTSINAIPDSSLDTLPVITTHSRSDTLPPSGTPHQTNTLPLSANIPKTDIYHGIPLPSISSPNAQAYTPTMSANNSNITKAPAMTPEELELALLETVLEAAWNNRVARIPLARSQAERNNIRHDEMDTCFIAVEGIRYKASVDYLRARMILLRFEAELAEFEERRGWL</sequence>
<evidence type="ECO:0000256" key="5">
    <source>
        <dbReference type="SAM" id="MobiDB-lite"/>
    </source>
</evidence>
<dbReference type="GO" id="GO:0005634">
    <property type="term" value="C:nucleus"/>
    <property type="evidence" value="ECO:0007669"/>
    <property type="project" value="UniProtKB-SubCell"/>
</dbReference>
<dbReference type="Gene3D" id="1.20.5.170">
    <property type="match status" value="1"/>
</dbReference>
<dbReference type="AlphaFoldDB" id="A0A1L7X3G3"/>